<feature type="domain" description="YdhG-like" evidence="1">
    <location>
        <begin position="20"/>
        <end position="110"/>
    </location>
</feature>
<organism evidence="2">
    <name type="scientific">termite gut metagenome</name>
    <dbReference type="NCBI Taxonomy" id="433724"/>
    <lineage>
        <taxon>unclassified sequences</taxon>
        <taxon>metagenomes</taxon>
        <taxon>organismal metagenomes</taxon>
    </lineage>
</organism>
<dbReference type="InterPro" id="IPR014922">
    <property type="entry name" value="YdhG-like"/>
</dbReference>
<evidence type="ECO:0000313" key="2">
    <source>
        <dbReference type="EMBL" id="KAA6340554.1"/>
    </source>
</evidence>
<protein>
    <recommendedName>
        <fullName evidence="1">YdhG-like domain-containing protein</fullName>
    </recommendedName>
</protein>
<gene>
    <name evidence="2" type="ORF">EZS27_011596</name>
</gene>
<dbReference type="EMBL" id="SNRY01000452">
    <property type="protein sequence ID" value="KAA6340554.1"/>
    <property type="molecule type" value="Genomic_DNA"/>
</dbReference>
<dbReference type="AlphaFoldDB" id="A0A5J4S399"/>
<proteinExistence type="predicted"/>
<dbReference type="Pfam" id="PF08818">
    <property type="entry name" value="DUF1801"/>
    <property type="match status" value="1"/>
</dbReference>
<dbReference type="Gene3D" id="3.90.1150.200">
    <property type="match status" value="1"/>
</dbReference>
<dbReference type="SUPFAM" id="SSF159888">
    <property type="entry name" value="YdhG-like"/>
    <property type="match status" value="1"/>
</dbReference>
<reference evidence="2" key="1">
    <citation type="submission" date="2019-03" db="EMBL/GenBank/DDBJ databases">
        <title>Single cell metagenomics reveals metabolic interactions within the superorganism composed of flagellate Streblomastix strix and complex community of Bacteroidetes bacteria on its surface.</title>
        <authorList>
            <person name="Treitli S.C."/>
            <person name="Kolisko M."/>
            <person name="Husnik F."/>
            <person name="Keeling P."/>
            <person name="Hampl V."/>
        </authorList>
    </citation>
    <scope>NUCLEOTIDE SEQUENCE</scope>
    <source>
        <strain evidence="2">STM</strain>
    </source>
</reference>
<sequence length="122" mass="14295">MTEYPETIDEYIAGFSPDIQKTLNEIRNFIRLEVPEATEKIAYGMPTFYLKGNLVHFAAFKDHYGFFPDSSGIDAFEIELARYRTGKGTLRFPLNEPLPWDIIRRVVRFRADENMKKRKKQG</sequence>
<evidence type="ECO:0000259" key="1">
    <source>
        <dbReference type="Pfam" id="PF08818"/>
    </source>
</evidence>
<name>A0A5J4S399_9ZZZZ</name>
<accession>A0A5J4S399</accession>
<comment type="caution">
    <text evidence="2">The sequence shown here is derived from an EMBL/GenBank/DDBJ whole genome shotgun (WGS) entry which is preliminary data.</text>
</comment>